<organism evidence="1 2">
    <name type="scientific">Racocetra persica</name>
    <dbReference type="NCBI Taxonomy" id="160502"/>
    <lineage>
        <taxon>Eukaryota</taxon>
        <taxon>Fungi</taxon>
        <taxon>Fungi incertae sedis</taxon>
        <taxon>Mucoromycota</taxon>
        <taxon>Glomeromycotina</taxon>
        <taxon>Glomeromycetes</taxon>
        <taxon>Diversisporales</taxon>
        <taxon>Gigasporaceae</taxon>
        <taxon>Racocetra</taxon>
    </lineage>
</organism>
<dbReference type="Proteomes" id="UP000789920">
    <property type="component" value="Unassembled WGS sequence"/>
</dbReference>
<sequence length="126" mass="14921">MILFVILNTGEKITFVVRINDTVESIKWRIQDLKEIPVKMQRLRYLTRELRNEAMPHGKKISLTVSECDTIESVKQKIHELEGIPINEQRLKYMTKELEHNEKKLTDYKIKDESTMYVTLRLRGGC</sequence>
<keyword evidence="2" id="KW-1185">Reference proteome</keyword>
<comment type="caution">
    <text evidence="1">The sequence shown here is derived from an EMBL/GenBank/DDBJ whole genome shotgun (WGS) entry which is preliminary data.</text>
</comment>
<protein>
    <submittedName>
        <fullName evidence="1">14706_t:CDS:1</fullName>
    </submittedName>
</protein>
<gene>
    <name evidence="1" type="ORF">RPERSI_LOCUS5389</name>
</gene>
<evidence type="ECO:0000313" key="2">
    <source>
        <dbReference type="Proteomes" id="UP000789920"/>
    </source>
</evidence>
<name>A0ACA9MFK1_9GLOM</name>
<dbReference type="EMBL" id="CAJVQC010008026">
    <property type="protein sequence ID" value="CAG8587128.1"/>
    <property type="molecule type" value="Genomic_DNA"/>
</dbReference>
<reference evidence="1" key="1">
    <citation type="submission" date="2021-06" db="EMBL/GenBank/DDBJ databases">
        <authorList>
            <person name="Kallberg Y."/>
            <person name="Tangrot J."/>
            <person name="Rosling A."/>
        </authorList>
    </citation>
    <scope>NUCLEOTIDE SEQUENCE</scope>
    <source>
        <strain evidence="1">MA461A</strain>
    </source>
</reference>
<proteinExistence type="predicted"/>
<evidence type="ECO:0000313" key="1">
    <source>
        <dbReference type="EMBL" id="CAG8587128.1"/>
    </source>
</evidence>
<accession>A0ACA9MFK1</accession>